<dbReference type="InterPro" id="IPR011701">
    <property type="entry name" value="MFS"/>
</dbReference>
<reference evidence="8" key="1">
    <citation type="submission" date="2021-10" db="EMBL/GenBank/DDBJ databases">
        <title>Loktanella gaetbuli sp. nov., isolated from a tidal flat.</title>
        <authorList>
            <person name="Park S."/>
            <person name="Yoon J.-H."/>
        </authorList>
    </citation>
    <scope>NUCLEOTIDE SEQUENCE</scope>
    <source>
        <strain evidence="8">TSTF-M6</strain>
    </source>
</reference>
<dbReference type="InterPro" id="IPR020846">
    <property type="entry name" value="MFS_dom"/>
</dbReference>
<dbReference type="InterPro" id="IPR047200">
    <property type="entry name" value="MFS_YcaD-like"/>
</dbReference>
<dbReference type="PANTHER" id="PTHR23521">
    <property type="entry name" value="TRANSPORTER MFS SUPERFAMILY"/>
    <property type="match status" value="1"/>
</dbReference>
<dbReference type="InterPro" id="IPR005828">
    <property type="entry name" value="MFS_sugar_transport-like"/>
</dbReference>
<dbReference type="Gene3D" id="1.20.1250.20">
    <property type="entry name" value="MFS general substrate transporter like domains"/>
    <property type="match status" value="2"/>
</dbReference>
<feature type="transmembrane region" description="Helical" evidence="6">
    <location>
        <begin position="200"/>
        <end position="220"/>
    </location>
</feature>
<feature type="transmembrane region" description="Helical" evidence="6">
    <location>
        <begin position="353"/>
        <end position="372"/>
    </location>
</feature>
<feature type="region of interest" description="Disordered" evidence="5">
    <location>
        <begin position="414"/>
        <end position="435"/>
    </location>
</feature>
<feature type="transmembrane region" description="Helical" evidence="6">
    <location>
        <begin position="69"/>
        <end position="91"/>
    </location>
</feature>
<sequence>MINVFTSSWALFLGMFMLMIGNGLQGTLLGLRGEIEGFSTLQISIVMSGYFMGFLFASKTVPELIRRVGHVRVFAALGSTISAVLILYPVLADPISWTVGRVVIGFCFCGVYVTAESWLNDASSNETRGQALSLYMIVQMAGIVTAQFVITRGDVSGYTLFIVSSALVSMAFAPILLSIKPMPAFGRTKPMKVTQLIKTSPLACVGMFLLGGVFSAQFGMSAVYGARAGFSVAQISLFVSGIYTAALIAQYPIGWLSDRLDRRILIIGVAFVGGLGSLIAGFFPASYTLALLSGALVGGTSNPLYALLIAYCNDYLEREDMAAASGGLLFVNGVGAILGPITLGYMLDMIGPAGYWFFLAFLMIVMGAYGLVRMVQRERIADEFDQVSYSALSPSTTPIVTEMAQEVYIDNEETAAEHALTERDEDDTAATPPVS</sequence>
<dbReference type="PROSITE" id="PS50850">
    <property type="entry name" value="MFS"/>
    <property type="match status" value="1"/>
</dbReference>
<protein>
    <submittedName>
        <fullName evidence="8">MFS transporter</fullName>
    </submittedName>
</protein>
<name>A0ABS8BS59_9RHOB</name>
<keyword evidence="4 6" id="KW-0472">Membrane</keyword>
<dbReference type="CDD" id="cd17477">
    <property type="entry name" value="MFS_YcaD_like"/>
    <property type="match status" value="1"/>
</dbReference>
<evidence type="ECO:0000256" key="5">
    <source>
        <dbReference type="SAM" id="MobiDB-lite"/>
    </source>
</evidence>
<dbReference type="EMBL" id="JAJATZ010000001">
    <property type="protein sequence ID" value="MCB5198291.1"/>
    <property type="molecule type" value="Genomic_DNA"/>
</dbReference>
<organism evidence="8 9">
    <name type="scientific">Loktanella gaetbuli</name>
    <dbReference type="NCBI Taxonomy" id="2881335"/>
    <lineage>
        <taxon>Bacteria</taxon>
        <taxon>Pseudomonadati</taxon>
        <taxon>Pseudomonadota</taxon>
        <taxon>Alphaproteobacteria</taxon>
        <taxon>Rhodobacterales</taxon>
        <taxon>Roseobacteraceae</taxon>
        <taxon>Loktanella</taxon>
    </lineage>
</organism>
<keyword evidence="2 6" id="KW-0812">Transmembrane</keyword>
<dbReference type="Proteomes" id="UP001138961">
    <property type="component" value="Unassembled WGS sequence"/>
</dbReference>
<feature type="transmembrane region" description="Helical" evidence="6">
    <location>
        <begin position="97"/>
        <end position="119"/>
    </location>
</feature>
<feature type="domain" description="Major facilitator superfamily (MFS) profile" evidence="7">
    <location>
        <begin position="159"/>
        <end position="435"/>
    </location>
</feature>
<dbReference type="InterPro" id="IPR036259">
    <property type="entry name" value="MFS_trans_sf"/>
</dbReference>
<feature type="transmembrane region" description="Helical" evidence="6">
    <location>
        <begin position="9"/>
        <end position="31"/>
    </location>
</feature>
<comment type="subcellular location">
    <subcellularLocation>
        <location evidence="1">Membrane</location>
    </subcellularLocation>
</comment>
<dbReference type="RefSeq" id="WP_226747236.1">
    <property type="nucleotide sequence ID" value="NZ_JAJATZ010000001.1"/>
</dbReference>
<evidence type="ECO:0000313" key="8">
    <source>
        <dbReference type="EMBL" id="MCB5198291.1"/>
    </source>
</evidence>
<keyword evidence="3 6" id="KW-1133">Transmembrane helix</keyword>
<feature type="transmembrane region" description="Helical" evidence="6">
    <location>
        <begin position="37"/>
        <end position="57"/>
    </location>
</feature>
<evidence type="ECO:0000256" key="6">
    <source>
        <dbReference type="SAM" id="Phobius"/>
    </source>
</evidence>
<gene>
    <name evidence="8" type="ORF">LGQ03_03465</name>
</gene>
<proteinExistence type="predicted"/>
<evidence type="ECO:0000256" key="4">
    <source>
        <dbReference type="ARBA" id="ARBA00023136"/>
    </source>
</evidence>
<dbReference type="Pfam" id="PF07690">
    <property type="entry name" value="MFS_1"/>
    <property type="match status" value="1"/>
</dbReference>
<evidence type="ECO:0000256" key="1">
    <source>
        <dbReference type="ARBA" id="ARBA00004370"/>
    </source>
</evidence>
<feature type="transmembrane region" description="Helical" evidence="6">
    <location>
        <begin position="323"/>
        <end position="347"/>
    </location>
</feature>
<feature type="transmembrane region" description="Helical" evidence="6">
    <location>
        <begin position="232"/>
        <end position="252"/>
    </location>
</feature>
<evidence type="ECO:0000256" key="2">
    <source>
        <dbReference type="ARBA" id="ARBA00022692"/>
    </source>
</evidence>
<evidence type="ECO:0000259" key="7">
    <source>
        <dbReference type="PROSITE" id="PS50850"/>
    </source>
</evidence>
<comment type="caution">
    <text evidence="8">The sequence shown here is derived from an EMBL/GenBank/DDBJ whole genome shotgun (WGS) entry which is preliminary data.</text>
</comment>
<keyword evidence="9" id="KW-1185">Reference proteome</keyword>
<dbReference type="SUPFAM" id="SSF103473">
    <property type="entry name" value="MFS general substrate transporter"/>
    <property type="match status" value="1"/>
</dbReference>
<feature type="transmembrane region" description="Helical" evidence="6">
    <location>
        <begin position="156"/>
        <end position="179"/>
    </location>
</feature>
<evidence type="ECO:0000313" key="9">
    <source>
        <dbReference type="Proteomes" id="UP001138961"/>
    </source>
</evidence>
<dbReference type="PANTHER" id="PTHR23521:SF3">
    <property type="entry name" value="MFS TRANSPORTER"/>
    <property type="match status" value="1"/>
</dbReference>
<dbReference type="Pfam" id="PF00083">
    <property type="entry name" value="Sugar_tr"/>
    <property type="match status" value="1"/>
</dbReference>
<feature type="transmembrane region" description="Helical" evidence="6">
    <location>
        <begin position="289"/>
        <end position="311"/>
    </location>
</feature>
<feature type="transmembrane region" description="Helical" evidence="6">
    <location>
        <begin position="264"/>
        <end position="283"/>
    </location>
</feature>
<evidence type="ECO:0000256" key="3">
    <source>
        <dbReference type="ARBA" id="ARBA00022989"/>
    </source>
</evidence>
<feature type="transmembrane region" description="Helical" evidence="6">
    <location>
        <begin position="131"/>
        <end position="150"/>
    </location>
</feature>
<accession>A0ABS8BS59</accession>